<keyword evidence="11 12" id="KW-0472">Membrane</keyword>
<dbReference type="NCBIfam" id="NF003962">
    <property type="entry name" value="PRK05454.2-5"/>
    <property type="match status" value="1"/>
</dbReference>
<dbReference type="GO" id="GO:0016757">
    <property type="term" value="F:glycosyltransferase activity"/>
    <property type="evidence" value="ECO:0007669"/>
    <property type="project" value="UniProtKB-KW"/>
</dbReference>
<dbReference type="PANTHER" id="PTHR43867">
    <property type="entry name" value="CELLULOSE SYNTHASE CATALYTIC SUBUNIT A [UDP-FORMING]"/>
    <property type="match status" value="1"/>
</dbReference>
<keyword evidence="8 14" id="KW-0808">Transferase</keyword>
<dbReference type="PANTHER" id="PTHR43867:SF5">
    <property type="entry name" value="GLUCANS BIOSYNTHESIS GLUCOSYLTRANSFERASE H"/>
    <property type="match status" value="1"/>
</dbReference>
<evidence type="ECO:0000256" key="2">
    <source>
        <dbReference type="ARBA" id="ARBA00005001"/>
    </source>
</evidence>
<evidence type="ECO:0000256" key="9">
    <source>
        <dbReference type="ARBA" id="ARBA00022692"/>
    </source>
</evidence>
<name>A0ABW4S6P3_9RHOB</name>
<comment type="caution">
    <text evidence="14">The sequence shown here is derived from an EMBL/GenBank/DDBJ whole genome shotgun (WGS) entry which is preliminary data.</text>
</comment>
<feature type="transmembrane region" description="Helical" evidence="12">
    <location>
        <begin position="356"/>
        <end position="380"/>
    </location>
</feature>
<comment type="subcellular location">
    <subcellularLocation>
        <location evidence="1">Cell inner membrane</location>
        <topology evidence="1">Multi-pass membrane protein</topology>
    </subcellularLocation>
</comment>
<feature type="transmembrane region" description="Helical" evidence="12">
    <location>
        <begin position="445"/>
        <end position="467"/>
    </location>
</feature>
<keyword evidence="5" id="KW-1003">Cell membrane</keyword>
<keyword evidence="10 12" id="KW-1133">Transmembrane helix</keyword>
<reference evidence="15" key="1">
    <citation type="journal article" date="2019" name="Int. J. Syst. Evol. Microbiol.">
        <title>The Global Catalogue of Microorganisms (GCM) 10K type strain sequencing project: providing services to taxonomists for standard genome sequencing and annotation.</title>
        <authorList>
            <consortium name="The Broad Institute Genomics Platform"/>
            <consortium name="The Broad Institute Genome Sequencing Center for Infectious Disease"/>
            <person name="Wu L."/>
            <person name="Ma J."/>
        </authorList>
    </citation>
    <scope>NUCLEOTIDE SEQUENCE [LARGE SCALE GENOMIC DNA]</scope>
    <source>
        <strain evidence="15">CGMCC 4.7242</strain>
    </source>
</reference>
<dbReference type="InterPro" id="IPR001173">
    <property type="entry name" value="Glyco_trans_2-like"/>
</dbReference>
<protein>
    <recommendedName>
        <fullName evidence="4">Glucans biosynthesis glucosyltransferase H</fullName>
    </recommendedName>
</protein>
<sequence>MNPLSGAPLWIARLAALLPAVGIGVGAALLFLQFGAADGLDRLDMLRAGLIGISTLWLAWGAMQGLLGLVGWSQTPPPSSDAPIAGRTAILMPVCNEDPVETFSRLAAIDRSLRKIGLIQHFDIAVLSDTTNEEVAAQEELWFRRLVDDCAAEGRMFYRRRRINTGKKAGNIEDFIQRSGGAYDFALILDADSLMEGATIAEMVRRMEADPELGLLQTLPKIIKARSRFGRAIQFAASFYSPVFARGQGLLQGRCGPFWGHNAIVRTRAFAESCGLPVLSGAPPFGGHILSHDYVEAALLARAGWKVRVDPDLEGSFEEGPENIIDYAKRDRRWCQGNLQHIRVIGAPRLRGWSRFVFLQGILAYIAPLFWLMFMAASVAQPAFRHEPNYFPEPYQLFPVFPSNETSKAIALAIGVLGLLVLPKLLIALHAALSGRSRWFGGSARVFLTTIWELAASSVMAPIMLMFQTRSVFQVLMGIDGGWPANRRGDGRLSFAEAWAASRWIVVFGIAGLFAAQRLAPELVIWLLPVSIPMILSPLVIALSSHTGGNWSREGFIVRSEVAPSPVILDQMAIFEHWTGAGQAAPSGDLPLERATYA</sequence>
<dbReference type="Pfam" id="PF13632">
    <property type="entry name" value="Glyco_trans_2_3"/>
    <property type="match status" value="1"/>
</dbReference>
<dbReference type="RefSeq" id="WP_390262657.1">
    <property type="nucleotide sequence ID" value="NZ_JBHUGH010000010.1"/>
</dbReference>
<feature type="transmembrane region" description="Helical" evidence="12">
    <location>
        <begin position="523"/>
        <end position="543"/>
    </location>
</feature>
<evidence type="ECO:0000313" key="14">
    <source>
        <dbReference type="EMBL" id="MFD1913191.1"/>
    </source>
</evidence>
<feature type="transmembrane region" description="Helical" evidence="12">
    <location>
        <begin position="498"/>
        <end position="516"/>
    </location>
</feature>
<dbReference type="NCBIfam" id="NF003958">
    <property type="entry name" value="PRK05454.2-1"/>
    <property type="match status" value="1"/>
</dbReference>
<keyword evidence="6" id="KW-0997">Cell inner membrane</keyword>
<keyword evidence="9 12" id="KW-0812">Transmembrane</keyword>
<dbReference type="CDD" id="cd04191">
    <property type="entry name" value="Glucan_BSP_MdoH"/>
    <property type="match status" value="1"/>
</dbReference>
<gene>
    <name evidence="14" type="primary">mdoH</name>
    <name evidence="14" type="ORF">ACFSGJ_13320</name>
</gene>
<dbReference type="NCBIfam" id="NF003959">
    <property type="entry name" value="PRK05454.2-2"/>
    <property type="match status" value="1"/>
</dbReference>
<evidence type="ECO:0000256" key="7">
    <source>
        <dbReference type="ARBA" id="ARBA00022676"/>
    </source>
</evidence>
<feature type="transmembrane region" description="Helical" evidence="12">
    <location>
        <begin position="12"/>
        <end position="36"/>
    </location>
</feature>
<keyword evidence="7 14" id="KW-0328">Glycosyltransferase</keyword>
<proteinExistence type="inferred from homology"/>
<evidence type="ECO:0000256" key="8">
    <source>
        <dbReference type="ARBA" id="ARBA00022679"/>
    </source>
</evidence>
<dbReference type="Proteomes" id="UP001597353">
    <property type="component" value="Unassembled WGS sequence"/>
</dbReference>
<evidence type="ECO:0000256" key="6">
    <source>
        <dbReference type="ARBA" id="ARBA00022519"/>
    </source>
</evidence>
<feature type="domain" description="Glycosyltransferase 2-like" evidence="13">
    <location>
        <begin position="187"/>
        <end position="379"/>
    </location>
</feature>
<evidence type="ECO:0000256" key="12">
    <source>
        <dbReference type="SAM" id="Phobius"/>
    </source>
</evidence>
<comment type="similarity">
    <text evidence="3">Belongs to the glycosyltransferase 2 family. OpgH subfamily.</text>
</comment>
<evidence type="ECO:0000256" key="5">
    <source>
        <dbReference type="ARBA" id="ARBA00022475"/>
    </source>
</evidence>
<dbReference type="Gene3D" id="3.90.550.10">
    <property type="entry name" value="Spore Coat Polysaccharide Biosynthesis Protein SpsA, Chain A"/>
    <property type="match status" value="1"/>
</dbReference>
<dbReference type="InterPro" id="IPR050321">
    <property type="entry name" value="Glycosyltr_2/OpgH_subfam"/>
</dbReference>
<dbReference type="EMBL" id="JBHUGH010000010">
    <property type="protein sequence ID" value="MFD1913191.1"/>
    <property type="molecule type" value="Genomic_DNA"/>
</dbReference>
<feature type="transmembrane region" description="Helical" evidence="12">
    <location>
        <begin position="409"/>
        <end position="433"/>
    </location>
</feature>
<organism evidence="14 15">
    <name type="scientific">Halodurantibacterium flavum</name>
    <dbReference type="NCBI Taxonomy" id="1382802"/>
    <lineage>
        <taxon>Bacteria</taxon>
        <taxon>Pseudomonadati</taxon>
        <taxon>Pseudomonadota</taxon>
        <taxon>Alphaproteobacteria</taxon>
        <taxon>Rhodobacterales</taxon>
        <taxon>Paracoccaceae</taxon>
        <taxon>Halodurantibacterium</taxon>
    </lineage>
</organism>
<keyword evidence="15" id="KW-1185">Reference proteome</keyword>
<evidence type="ECO:0000256" key="4">
    <source>
        <dbReference type="ARBA" id="ARBA00020585"/>
    </source>
</evidence>
<dbReference type="InterPro" id="IPR029044">
    <property type="entry name" value="Nucleotide-diphossugar_trans"/>
</dbReference>
<accession>A0ABW4S6P3</accession>
<evidence type="ECO:0000256" key="10">
    <source>
        <dbReference type="ARBA" id="ARBA00022989"/>
    </source>
</evidence>
<comment type="pathway">
    <text evidence="2">Glycan metabolism; osmoregulated periplasmic glucan (OPG) biosynthesis.</text>
</comment>
<evidence type="ECO:0000313" key="15">
    <source>
        <dbReference type="Proteomes" id="UP001597353"/>
    </source>
</evidence>
<evidence type="ECO:0000256" key="11">
    <source>
        <dbReference type="ARBA" id="ARBA00023136"/>
    </source>
</evidence>
<evidence type="ECO:0000256" key="1">
    <source>
        <dbReference type="ARBA" id="ARBA00004429"/>
    </source>
</evidence>
<evidence type="ECO:0000256" key="3">
    <source>
        <dbReference type="ARBA" id="ARBA00009337"/>
    </source>
</evidence>
<dbReference type="SUPFAM" id="SSF53448">
    <property type="entry name" value="Nucleotide-diphospho-sugar transferases"/>
    <property type="match status" value="1"/>
</dbReference>
<evidence type="ECO:0000259" key="13">
    <source>
        <dbReference type="Pfam" id="PF13632"/>
    </source>
</evidence>